<dbReference type="InterPro" id="IPR036388">
    <property type="entry name" value="WH-like_DNA-bd_sf"/>
</dbReference>
<dbReference type="SUPFAM" id="SSF53335">
    <property type="entry name" value="S-adenosyl-L-methionine-dependent methyltransferases"/>
    <property type="match status" value="1"/>
</dbReference>
<dbReference type="InterPro" id="IPR029063">
    <property type="entry name" value="SAM-dependent_MTases_sf"/>
</dbReference>
<dbReference type="Gene3D" id="3.40.50.150">
    <property type="entry name" value="Vaccinia Virus protein VP39"/>
    <property type="match status" value="1"/>
</dbReference>
<feature type="domain" description="O-methyltransferase C-terminal" evidence="4">
    <location>
        <begin position="187"/>
        <end position="392"/>
    </location>
</feature>
<dbReference type="Pfam" id="PF08100">
    <property type="entry name" value="Dimerisation"/>
    <property type="match status" value="1"/>
</dbReference>
<dbReference type="GO" id="GO:0032259">
    <property type="term" value="P:methylation"/>
    <property type="evidence" value="ECO:0007669"/>
    <property type="project" value="UniProtKB-KW"/>
</dbReference>
<evidence type="ECO:0000259" key="4">
    <source>
        <dbReference type="Pfam" id="PF00891"/>
    </source>
</evidence>
<dbReference type="PANTHER" id="PTHR43712:SF1">
    <property type="entry name" value="HYPOTHETICAL O-METHYLTRANSFERASE (EUROFUNG)-RELATED"/>
    <property type="match status" value="1"/>
</dbReference>
<comment type="caution">
    <text evidence="6">The sequence shown here is derived from an EMBL/GenBank/DDBJ whole genome shotgun (WGS) entry which is preliminary data.</text>
</comment>
<evidence type="ECO:0000313" key="6">
    <source>
        <dbReference type="EMBL" id="KAF2868561.1"/>
    </source>
</evidence>
<accession>A0A7C8M5U5</accession>
<dbReference type="PROSITE" id="PS51683">
    <property type="entry name" value="SAM_OMT_II"/>
    <property type="match status" value="1"/>
</dbReference>
<dbReference type="InterPro" id="IPR001077">
    <property type="entry name" value="COMT_C"/>
</dbReference>
<organism evidence="6 7">
    <name type="scientific">Massariosphaeria phaeospora</name>
    <dbReference type="NCBI Taxonomy" id="100035"/>
    <lineage>
        <taxon>Eukaryota</taxon>
        <taxon>Fungi</taxon>
        <taxon>Dikarya</taxon>
        <taxon>Ascomycota</taxon>
        <taxon>Pezizomycotina</taxon>
        <taxon>Dothideomycetes</taxon>
        <taxon>Pleosporomycetidae</taxon>
        <taxon>Pleosporales</taxon>
        <taxon>Pleosporales incertae sedis</taxon>
        <taxon>Massariosphaeria</taxon>
    </lineage>
</organism>
<evidence type="ECO:0000313" key="7">
    <source>
        <dbReference type="Proteomes" id="UP000481861"/>
    </source>
</evidence>
<dbReference type="GO" id="GO:0046983">
    <property type="term" value="F:protein dimerization activity"/>
    <property type="evidence" value="ECO:0007669"/>
    <property type="project" value="InterPro"/>
</dbReference>
<gene>
    <name evidence="6" type="ORF">BDV95DRAFT_621107</name>
</gene>
<name>A0A7C8M5U5_9PLEO</name>
<protein>
    <submittedName>
        <fullName evidence="6">O-methyltransferase-domain-containing protein</fullName>
    </submittedName>
</protein>
<dbReference type="PANTHER" id="PTHR43712">
    <property type="entry name" value="PUTATIVE (AFU_ORTHOLOGUE AFUA_4G14580)-RELATED"/>
    <property type="match status" value="1"/>
</dbReference>
<dbReference type="InterPro" id="IPR016461">
    <property type="entry name" value="COMT-like"/>
</dbReference>
<keyword evidence="2 6" id="KW-0808">Transferase</keyword>
<dbReference type="EMBL" id="JAADJZ010000018">
    <property type="protein sequence ID" value="KAF2868561.1"/>
    <property type="molecule type" value="Genomic_DNA"/>
</dbReference>
<keyword evidence="1 6" id="KW-0489">Methyltransferase</keyword>
<dbReference type="GO" id="GO:0008171">
    <property type="term" value="F:O-methyltransferase activity"/>
    <property type="evidence" value="ECO:0007669"/>
    <property type="project" value="InterPro"/>
</dbReference>
<sequence>MTFDVYFMRDDYSSIMKAKRQDLLRLLAAAKATAAELEDELTLDAKFRLQASEACKQLTRTLQKPVDRAMDLVFQPVLPAALQVALDAGWVAHINDSANGHETSVTARQIAKDTSSDVELVKRLMRVLTADGTIHETRSNEYAPTSFSKLFDNPAWANGLRHSLRDFNITLAGMPAFLAKHQYNLENTQETLYKHVHGASFFEHVLAGGDMGAQFNSFMSVIRDGKKPWFDVYPVAERLEVSSPADAVLVDVGGGKGHDLIAFSQFMARLQMQGKLVLQDQPSAIEGIPTEHASSIEIQAHDFFTPQKVIGARAYFLKHILHNWSDEDCVDILTRIRDAMKSGYSKILINEFVLPDEKCDSTSATRDVVMMALLDAKERSREQWGALIEMTGGLAIDSVWPLGFGDGSIIEVTKEDV</sequence>
<dbReference type="Gene3D" id="1.10.10.10">
    <property type="entry name" value="Winged helix-like DNA-binding domain superfamily/Winged helix DNA-binding domain"/>
    <property type="match status" value="1"/>
</dbReference>
<feature type="domain" description="O-methyltransferase dimerisation" evidence="5">
    <location>
        <begin position="70"/>
        <end position="151"/>
    </location>
</feature>
<dbReference type="InterPro" id="IPR012967">
    <property type="entry name" value="COMT_dimerisation"/>
</dbReference>
<reference evidence="6 7" key="1">
    <citation type="submission" date="2020-01" db="EMBL/GenBank/DDBJ databases">
        <authorList>
            <consortium name="DOE Joint Genome Institute"/>
            <person name="Haridas S."/>
            <person name="Albert R."/>
            <person name="Binder M."/>
            <person name="Bloem J."/>
            <person name="Labutti K."/>
            <person name="Salamov A."/>
            <person name="Andreopoulos B."/>
            <person name="Baker S.E."/>
            <person name="Barry K."/>
            <person name="Bills G."/>
            <person name="Bluhm B.H."/>
            <person name="Cannon C."/>
            <person name="Castanera R."/>
            <person name="Culley D.E."/>
            <person name="Daum C."/>
            <person name="Ezra D."/>
            <person name="Gonzalez J.B."/>
            <person name="Henrissat B."/>
            <person name="Kuo A."/>
            <person name="Liang C."/>
            <person name="Lipzen A."/>
            <person name="Lutzoni F."/>
            <person name="Magnuson J."/>
            <person name="Mondo S."/>
            <person name="Nolan M."/>
            <person name="Ohm R."/>
            <person name="Pangilinan J."/>
            <person name="Park H.-J.H."/>
            <person name="Ramirez L."/>
            <person name="Alfaro M."/>
            <person name="Sun H."/>
            <person name="Tritt A."/>
            <person name="Yoshinaga Y."/>
            <person name="Zwiers L.-H.L."/>
            <person name="Turgeon B.G."/>
            <person name="Goodwin S.B."/>
            <person name="Spatafora J.W."/>
            <person name="Crous P.W."/>
            <person name="Grigoriev I.V."/>
        </authorList>
    </citation>
    <scope>NUCLEOTIDE SEQUENCE [LARGE SCALE GENOMIC DNA]</scope>
    <source>
        <strain evidence="6 7">CBS 611.86</strain>
    </source>
</reference>
<evidence type="ECO:0000259" key="5">
    <source>
        <dbReference type="Pfam" id="PF08100"/>
    </source>
</evidence>
<keyword evidence="3" id="KW-0949">S-adenosyl-L-methionine</keyword>
<evidence type="ECO:0000256" key="2">
    <source>
        <dbReference type="ARBA" id="ARBA00022679"/>
    </source>
</evidence>
<evidence type="ECO:0000256" key="1">
    <source>
        <dbReference type="ARBA" id="ARBA00022603"/>
    </source>
</evidence>
<keyword evidence="7" id="KW-1185">Reference proteome</keyword>
<dbReference type="AlphaFoldDB" id="A0A7C8M5U5"/>
<dbReference type="Pfam" id="PF00891">
    <property type="entry name" value="Methyltransf_2"/>
    <property type="match status" value="1"/>
</dbReference>
<dbReference type="Proteomes" id="UP000481861">
    <property type="component" value="Unassembled WGS sequence"/>
</dbReference>
<proteinExistence type="predicted"/>
<dbReference type="SUPFAM" id="SSF46785">
    <property type="entry name" value="Winged helix' DNA-binding domain"/>
    <property type="match status" value="1"/>
</dbReference>
<dbReference type="InterPro" id="IPR036390">
    <property type="entry name" value="WH_DNA-bd_sf"/>
</dbReference>
<dbReference type="OrthoDB" id="1535081at2759"/>
<evidence type="ECO:0000256" key="3">
    <source>
        <dbReference type="ARBA" id="ARBA00022691"/>
    </source>
</evidence>